<protein>
    <submittedName>
        <fullName evidence="1">Uncharacterized protein</fullName>
    </submittedName>
</protein>
<organism evidence="1 2">
    <name type="scientific">Dryococelus australis</name>
    <dbReference type="NCBI Taxonomy" id="614101"/>
    <lineage>
        <taxon>Eukaryota</taxon>
        <taxon>Metazoa</taxon>
        <taxon>Ecdysozoa</taxon>
        <taxon>Arthropoda</taxon>
        <taxon>Hexapoda</taxon>
        <taxon>Insecta</taxon>
        <taxon>Pterygota</taxon>
        <taxon>Neoptera</taxon>
        <taxon>Polyneoptera</taxon>
        <taxon>Phasmatodea</taxon>
        <taxon>Verophasmatodea</taxon>
        <taxon>Anareolatae</taxon>
        <taxon>Phasmatidae</taxon>
        <taxon>Eurycanthinae</taxon>
        <taxon>Dryococelus</taxon>
    </lineage>
</organism>
<dbReference type="EMBL" id="JARBHB010000012">
    <property type="protein sequence ID" value="KAJ8871457.1"/>
    <property type="molecule type" value="Genomic_DNA"/>
</dbReference>
<comment type="caution">
    <text evidence="1">The sequence shown here is derived from an EMBL/GenBank/DDBJ whole genome shotgun (WGS) entry which is preliminary data.</text>
</comment>
<accession>A0ABQ9GHE6</accession>
<proteinExistence type="predicted"/>
<reference evidence="1 2" key="1">
    <citation type="submission" date="2023-02" db="EMBL/GenBank/DDBJ databases">
        <title>LHISI_Scaffold_Assembly.</title>
        <authorList>
            <person name="Stuart O.P."/>
            <person name="Cleave R."/>
            <person name="Magrath M.J.L."/>
            <person name="Mikheyev A.S."/>
        </authorList>
    </citation>
    <scope>NUCLEOTIDE SEQUENCE [LARGE SCALE GENOMIC DNA]</scope>
    <source>
        <strain evidence="1">Daus_M_001</strain>
        <tissue evidence="1">Leg muscle</tissue>
    </source>
</reference>
<evidence type="ECO:0000313" key="1">
    <source>
        <dbReference type="EMBL" id="KAJ8871457.1"/>
    </source>
</evidence>
<sequence>MLQLLAEAVRSASQIPQGFRELIQKRCEERGILFVPLPNRYRQGKQIYRCGKIQIYIDRSVVFLSENGNTWLPKSLAAVLDMAM</sequence>
<evidence type="ECO:0000313" key="2">
    <source>
        <dbReference type="Proteomes" id="UP001159363"/>
    </source>
</evidence>
<dbReference type="Proteomes" id="UP001159363">
    <property type="component" value="Chromosome 11"/>
</dbReference>
<keyword evidence="2" id="KW-1185">Reference proteome</keyword>
<name>A0ABQ9GHE6_9NEOP</name>
<gene>
    <name evidence="1" type="ORF">PR048_027774</name>
</gene>